<dbReference type="PANTHER" id="PTHR36307:SF1">
    <property type="entry name" value="FLAGELLA BASAL BODY P-RING FORMATION PROTEIN FLGA"/>
    <property type="match status" value="1"/>
</dbReference>
<dbReference type="PANTHER" id="PTHR36307">
    <property type="entry name" value="FLAGELLA BASAL BODY P-RING FORMATION PROTEIN FLGA"/>
    <property type="match status" value="1"/>
</dbReference>
<dbReference type="STRING" id="1280847.SAMN04488036_10369"/>
<comment type="similarity">
    <text evidence="4">Belongs to the FlgA family.</text>
</comment>
<keyword evidence="4" id="KW-1005">Bacterial flagellum biogenesis</keyword>
<dbReference type="Proteomes" id="UP000198851">
    <property type="component" value="Unassembled WGS sequence"/>
</dbReference>
<dbReference type="SMART" id="SM00858">
    <property type="entry name" value="SAF"/>
    <property type="match status" value="1"/>
</dbReference>
<feature type="domain" description="SAF" evidence="5">
    <location>
        <begin position="19"/>
        <end position="77"/>
    </location>
</feature>
<name>A0A1I4DE90_9RHOB</name>
<dbReference type="CDD" id="cd11614">
    <property type="entry name" value="SAF_CpaB_FlgA_like"/>
    <property type="match status" value="1"/>
</dbReference>
<dbReference type="RefSeq" id="WP_093322979.1">
    <property type="nucleotide sequence ID" value="NZ_FOSZ01000003.1"/>
</dbReference>
<evidence type="ECO:0000256" key="2">
    <source>
        <dbReference type="ARBA" id="ARBA00022729"/>
    </source>
</evidence>
<keyword evidence="7" id="KW-1185">Reference proteome</keyword>
<dbReference type="NCBIfam" id="TIGR03170">
    <property type="entry name" value="flgA_cterm"/>
    <property type="match status" value="1"/>
</dbReference>
<dbReference type="Pfam" id="PF13144">
    <property type="entry name" value="ChapFlgA"/>
    <property type="match status" value="1"/>
</dbReference>
<protein>
    <recommendedName>
        <fullName evidence="4">Flagella basal body P-ring formation protein FlgA</fullName>
    </recommendedName>
</protein>
<keyword evidence="2 4" id="KW-0732">Signal</keyword>
<evidence type="ECO:0000256" key="3">
    <source>
        <dbReference type="ARBA" id="ARBA00022764"/>
    </source>
</evidence>
<reference evidence="7" key="1">
    <citation type="submission" date="2016-10" db="EMBL/GenBank/DDBJ databases">
        <authorList>
            <person name="Varghese N."/>
            <person name="Submissions S."/>
        </authorList>
    </citation>
    <scope>NUCLEOTIDE SEQUENCE [LARGE SCALE GENOMIC DNA]</scope>
    <source>
        <strain evidence="7">DSM 28453</strain>
    </source>
</reference>
<keyword evidence="3 4" id="KW-0574">Periplasm</keyword>
<dbReference type="Gene3D" id="2.30.30.760">
    <property type="match status" value="1"/>
</dbReference>
<evidence type="ECO:0000313" key="6">
    <source>
        <dbReference type="EMBL" id="SFK91070.1"/>
    </source>
</evidence>
<keyword evidence="6" id="KW-0966">Cell projection</keyword>
<dbReference type="Gene3D" id="3.90.1210.10">
    <property type="entry name" value="Antifreeze-like/N-acetylneuraminic acid synthase C-terminal domain"/>
    <property type="match status" value="1"/>
</dbReference>
<gene>
    <name evidence="6" type="ORF">SAMN04488036_10369</name>
</gene>
<evidence type="ECO:0000256" key="1">
    <source>
        <dbReference type="ARBA" id="ARBA00004418"/>
    </source>
</evidence>
<dbReference type="AlphaFoldDB" id="A0A1I4DE90"/>
<organism evidence="6 7">
    <name type="scientific">Shimia haliotis</name>
    <dbReference type="NCBI Taxonomy" id="1280847"/>
    <lineage>
        <taxon>Bacteria</taxon>
        <taxon>Pseudomonadati</taxon>
        <taxon>Pseudomonadota</taxon>
        <taxon>Alphaproteobacteria</taxon>
        <taxon>Rhodobacterales</taxon>
        <taxon>Roseobacteraceae</taxon>
    </lineage>
</organism>
<dbReference type="GO" id="GO:0042597">
    <property type="term" value="C:periplasmic space"/>
    <property type="evidence" value="ECO:0007669"/>
    <property type="project" value="UniProtKB-SubCell"/>
</dbReference>
<dbReference type="InterPro" id="IPR017585">
    <property type="entry name" value="SAF_FlgA"/>
</dbReference>
<evidence type="ECO:0000256" key="4">
    <source>
        <dbReference type="RuleBase" id="RU362063"/>
    </source>
</evidence>
<comment type="subcellular location">
    <subcellularLocation>
        <location evidence="1 4">Periplasm</location>
    </subcellularLocation>
</comment>
<dbReference type="EMBL" id="FOSZ01000003">
    <property type="protein sequence ID" value="SFK91070.1"/>
    <property type="molecule type" value="Genomic_DNA"/>
</dbReference>
<sequence>MTRRFLPLILLCLSSQASADIVVATQIIRADTVITQNAIGVKKGEIMGVFEDPSLVVGQEARKSLYPGRPIKLGDVGAPALVDRNQIVSLTFAGNGLTIETEGRALDRAGVGEKLRVMNMGSRTTVTGTVMPDGTVRVMN</sequence>
<accession>A0A1I4DE90</accession>
<evidence type="ECO:0000259" key="5">
    <source>
        <dbReference type="SMART" id="SM00858"/>
    </source>
</evidence>
<dbReference type="InterPro" id="IPR039246">
    <property type="entry name" value="Flagellar_FlgA"/>
</dbReference>
<dbReference type="GO" id="GO:0044780">
    <property type="term" value="P:bacterial-type flagellum assembly"/>
    <property type="evidence" value="ECO:0007669"/>
    <property type="project" value="InterPro"/>
</dbReference>
<feature type="signal peptide" evidence="4">
    <location>
        <begin position="1"/>
        <end position="19"/>
    </location>
</feature>
<keyword evidence="6" id="KW-0282">Flagellum</keyword>
<proteinExistence type="inferred from homology"/>
<comment type="function">
    <text evidence="4">Involved in the assembly process of the P-ring formation. It may associate with FlgF on the rod constituting a structure essential for the P-ring assembly or may act as a modulator protein for the P-ring assembly.</text>
</comment>
<evidence type="ECO:0000313" key="7">
    <source>
        <dbReference type="Proteomes" id="UP000198851"/>
    </source>
</evidence>
<feature type="chain" id="PRO_5011331034" description="Flagella basal body P-ring formation protein FlgA" evidence="4">
    <location>
        <begin position="20"/>
        <end position="140"/>
    </location>
</feature>
<dbReference type="InterPro" id="IPR013974">
    <property type="entry name" value="SAF"/>
</dbReference>
<dbReference type="OrthoDB" id="7619725at2"/>
<keyword evidence="6" id="KW-0969">Cilium</keyword>